<feature type="compositionally biased region" description="Basic and acidic residues" evidence="1">
    <location>
        <begin position="355"/>
        <end position="368"/>
    </location>
</feature>
<feature type="compositionally biased region" description="Basic residues" evidence="1">
    <location>
        <begin position="425"/>
        <end position="434"/>
    </location>
</feature>
<sequence length="445" mass="50252">MGCGSCSTSGIPKGCKSNGSCGVKGCEKHTVFDWLSDMELPGHLAPFEYVEVRFKNGRKEYYKNPSQIRLYMGDVVAVEGNPGHDIGAVSLTGELVRLQMNKRKLRPESPDVRKLYRKANQRDIDIWQTARDREHETMVRSREIVKELNLNMKLSDVEYQGDNAKATFYYIADERVDFRELIKLLASEFKIRVEMRQIGTRQEAGKIGGIGSCGRELCCSTWLTDFRSVNTAAARYQQLSLNPTKLAGQCGKLKCCLNYELDTYLDALKNFPDTNKNLETKAGRAYFQKMDIFKELLWYALPDQGNEWVAVKLEDVKHIMALNEKGEKPENLTDFNANKPSEESVAYENVVGQDELTRFDQKGRGSDNRRRKSRNRPAKGRSKPNAQSNGPKPEAKANPQAKAPSPRNTKEGGSPNKSGGTNRNRNNRNRRRKNSNPGNNDAPKS</sequence>
<evidence type="ECO:0000259" key="2">
    <source>
        <dbReference type="PROSITE" id="PS51411"/>
    </source>
</evidence>
<dbReference type="PANTHER" id="PTHR43830">
    <property type="entry name" value="PROTEIN PSP1"/>
    <property type="match status" value="1"/>
</dbReference>
<dbReference type="PANTHER" id="PTHR43830:SF3">
    <property type="entry name" value="PROTEIN PSP1"/>
    <property type="match status" value="1"/>
</dbReference>
<dbReference type="EMBL" id="CP060139">
    <property type="protein sequence ID" value="QNR25967.1"/>
    <property type="molecule type" value="Genomic_DNA"/>
</dbReference>
<accession>A0A7H0VJR9</accession>
<protein>
    <recommendedName>
        <fullName evidence="2">PSP1 C-terminal domain-containing protein</fullName>
    </recommendedName>
</protein>
<dbReference type="PROSITE" id="PS51411">
    <property type="entry name" value="PSP1_C"/>
    <property type="match status" value="1"/>
</dbReference>
<dbReference type="InterPro" id="IPR007557">
    <property type="entry name" value="PSP1_C"/>
</dbReference>
<evidence type="ECO:0000313" key="4">
    <source>
        <dbReference type="Proteomes" id="UP000516305"/>
    </source>
</evidence>
<evidence type="ECO:0000256" key="1">
    <source>
        <dbReference type="SAM" id="MobiDB-lite"/>
    </source>
</evidence>
<keyword evidence="4" id="KW-1185">Reference proteome</keyword>
<dbReference type="RefSeq" id="WP_210760493.1">
    <property type="nucleotide sequence ID" value="NZ_CP060139.1"/>
</dbReference>
<dbReference type="GO" id="GO:0005737">
    <property type="term" value="C:cytoplasm"/>
    <property type="evidence" value="ECO:0007669"/>
    <property type="project" value="TreeGrafter"/>
</dbReference>
<organism evidence="3 4">
    <name type="scientific">Croceimicrobium hydrocarbonivorans</name>
    <dbReference type="NCBI Taxonomy" id="2761580"/>
    <lineage>
        <taxon>Bacteria</taxon>
        <taxon>Pseudomonadati</taxon>
        <taxon>Bacteroidota</taxon>
        <taxon>Flavobacteriia</taxon>
        <taxon>Flavobacteriales</taxon>
        <taxon>Owenweeksiaceae</taxon>
        <taxon>Croceimicrobium</taxon>
    </lineage>
</organism>
<proteinExistence type="predicted"/>
<feature type="domain" description="PSP1 C-terminal" evidence="2">
    <location>
        <begin position="113"/>
        <end position="198"/>
    </location>
</feature>
<dbReference type="InterPro" id="IPR047767">
    <property type="entry name" value="PSP1-like"/>
</dbReference>
<dbReference type="Pfam" id="PF04468">
    <property type="entry name" value="PSP1"/>
    <property type="match status" value="1"/>
</dbReference>
<dbReference type="NCBIfam" id="NF041131">
    <property type="entry name" value="RicT_YaaT_fam"/>
    <property type="match status" value="1"/>
</dbReference>
<evidence type="ECO:0000313" key="3">
    <source>
        <dbReference type="EMBL" id="QNR25967.1"/>
    </source>
</evidence>
<gene>
    <name evidence="3" type="ORF">H4K34_09010</name>
</gene>
<dbReference type="KEGG" id="chyd:H4K34_09010"/>
<feature type="compositionally biased region" description="Low complexity" evidence="1">
    <location>
        <begin position="435"/>
        <end position="445"/>
    </location>
</feature>
<name>A0A7H0VJR9_9FLAO</name>
<dbReference type="AlphaFoldDB" id="A0A7H0VJR9"/>
<reference evidence="3 4" key="1">
    <citation type="submission" date="2020-08" db="EMBL/GenBank/DDBJ databases">
        <title>Croceimicrobium hydrocarbonivorans gen. nov., sp. nov., a novel marine bacterium isolated from a bacterial consortium that degrades polyethylene terephthalate.</title>
        <authorList>
            <person name="Liu R."/>
        </authorList>
    </citation>
    <scope>NUCLEOTIDE SEQUENCE [LARGE SCALE GENOMIC DNA]</scope>
    <source>
        <strain evidence="3 4">A20-9</strain>
    </source>
</reference>
<feature type="compositionally biased region" description="Basic residues" evidence="1">
    <location>
        <begin position="369"/>
        <end position="382"/>
    </location>
</feature>
<dbReference type="Proteomes" id="UP000516305">
    <property type="component" value="Chromosome"/>
</dbReference>
<feature type="region of interest" description="Disordered" evidence="1">
    <location>
        <begin position="343"/>
        <end position="445"/>
    </location>
</feature>